<keyword evidence="2" id="KW-0614">Plasmid</keyword>
<dbReference type="GO" id="GO:0000272">
    <property type="term" value="P:polysaccharide catabolic process"/>
    <property type="evidence" value="ECO:0007669"/>
    <property type="project" value="InterPro"/>
</dbReference>
<dbReference type="InterPro" id="IPR036439">
    <property type="entry name" value="Dockerin_dom_sf"/>
</dbReference>
<dbReference type="EMBL" id="HF571521">
    <property type="protein sequence ID" value="CCQ35010.1"/>
    <property type="molecule type" value="Genomic_DNA"/>
</dbReference>
<dbReference type="Gene3D" id="3.20.20.80">
    <property type="entry name" value="Glycosidases"/>
    <property type="match status" value="1"/>
</dbReference>
<dbReference type="GeneID" id="23797603"/>
<feature type="domain" description="EF-hand" evidence="1">
    <location>
        <begin position="849"/>
        <end position="872"/>
    </location>
</feature>
<proteinExistence type="predicted"/>
<dbReference type="PROSITE" id="PS00018">
    <property type="entry name" value="EF_HAND_1"/>
    <property type="match status" value="2"/>
</dbReference>
<dbReference type="SUPFAM" id="SSF51011">
    <property type="entry name" value="Glycosyl hydrolase domain"/>
    <property type="match status" value="1"/>
</dbReference>
<sequence>MTTDSSDSGNELGGSSVDVSRRTFLAAQSAVAAGSVVGLGAGTAAGKSEEMIQNTVSIDTSEQADQEVPDTLFGRLHEFYGDATIYPTAYSLHVKNPTFYRTVDTWAEDWAEDMGAFISVERDDVLPFPWQQVGGDDVRFEHRTDGEQVAGGQVQDEGVGYPRITVDGGNRGGIHQKTVLPDFRTLEYNLGLSVRGSVDAVRVSITTLDGETLASTDVPVSEEWTRHEPTLELSEASGDKHNGPLGLIEHEHVPYGEYAVEFTADADGHFDIDFIEFAAADAIEGPQTGAPFNPTTIQLLQDQHNTWLKWPGGNVTSQYNWEDGIGPLAERTPRFNHAWGGIQPNYFGTAEYLDLCALADQTPEITVGWHDNAAEWAAEREILPEDAANWVAYVNGSTDTEYGARRADHGYDDPWNVEHWGVGNEVWGSWQFGHTPDPSEYATGSNDRIGFETYSRAMREVDDSISIIASGWDPAEAEHNETPWNETLFDELDDDLLDGVNIHRYQWGLDSIDAVKSWKDEHDADNIDYNEVMVMAATQLGNQLEGVAAMATEHGQDDCYINLSELGIFPQVDTEQAAPYPGPETMPGGAYVAGALNALIRLSDSVRWAAQTWVPVVMGPTSETPLRPDGIVTRLYATLFKGDDTWYSVGVSSSGASRDLPNTGPRVNPAEDMPYVDGAAMQNGDDDLAVFVINRNLRTSSDVTVEVGEDYAGHAVEVVKLGPASSERPLPHSFRKSYEAPSNATVKQMTTSVGDDGTMTVELEPAGVARLYVSADPDTVKSVGDHGAWGGMTYPDIQLQTLAGGDGLPRDPNGDGLLTDVNGDGDVDIADVRALLWNRTHPAVTDQPALFDFDDDGTVTVDDVLALLRDIY</sequence>
<dbReference type="Proteomes" id="UP000015381">
    <property type="component" value="Plasmid pHTIA"/>
</dbReference>
<dbReference type="SUPFAM" id="SSF51445">
    <property type="entry name" value="(Trans)glycosidases"/>
    <property type="match status" value="1"/>
</dbReference>
<reference evidence="3 4" key="1">
    <citation type="journal article" date="2011" name="J. Bacteriol.">
        <title>Genome sequence of Halorhabdus tiamatea, the first archaeon isolated from a deep-sea anoxic brine lake.</title>
        <authorList>
            <person name="Antunes A."/>
            <person name="Alam I."/>
            <person name="Bajic V.B."/>
            <person name="Stingl U."/>
        </authorList>
    </citation>
    <scope>NUCLEOTIDE SEQUENCE [LARGE SCALE GENOMIC DNA]</scope>
    <source>
        <strain evidence="3 4">SARL4B</strain>
    </source>
</reference>
<dbReference type="PROSITE" id="PS51318">
    <property type="entry name" value="TAT"/>
    <property type="match status" value="1"/>
</dbReference>
<dbReference type="PANTHER" id="PTHR43576">
    <property type="entry name" value="ALPHA-L-ARABINOFURANOSIDASE C-RELATED"/>
    <property type="match status" value="1"/>
</dbReference>
<dbReference type="InterPro" id="IPR018247">
    <property type="entry name" value="EF_Hand_1_Ca_BS"/>
</dbReference>
<name>F7PQL1_9EURY</name>
<keyword evidence="3" id="KW-0378">Hydrolase</keyword>
<dbReference type="InterPro" id="IPR013780">
    <property type="entry name" value="Glyco_hydro_b"/>
</dbReference>
<keyword evidence="3" id="KW-0326">Glycosidase</keyword>
<evidence type="ECO:0000313" key="4">
    <source>
        <dbReference type="Proteomes" id="UP000003861"/>
    </source>
</evidence>
<protein>
    <submittedName>
        <fullName evidence="2">Alpha-L-arabinofuranosidase, family GH51</fullName>
    </submittedName>
    <submittedName>
        <fullName evidence="3">Alpha-N-arabinofuranosidase protein</fullName>
        <ecNumber evidence="2 3">3.2.1.55</ecNumber>
    </submittedName>
</protein>
<keyword evidence="5" id="KW-1185">Reference proteome</keyword>
<accession>F7PQL1</accession>
<dbReference type="EMBL" id="AFNT02000029">
    <property type="protein sequence ID" value="ERJ05597.1"/>
    <property type="molecule type" value="Genomic_DNA"/>
</dbReference>
<dbReference type="Gene3D" id="1.10.1330.10">
    <property type="entry name" value="Dockerin domain"/>
    <property type="match status" value="1"/>
</dbReference>
<reference evidence="2 5" key="3">
    <citation type="journal article" date="2014" name="Environ. Microbiol.">
        <title>Halorhabdus tiamatea: proteogenomics and glycosidase activity measurements identify the first cultivated euryarchaeon from a deep-sea anoxic brine lake as potential polysaccharide degrader.</title>
        <authorList>
            <person name="Werner J."/>
            <person name="Ferrer M."/>
            <person name="Michel G."/>
            <person name="Mann A.J."/>
            <person name="Huang S."/>
            <person name="Juarez S."/>
            <person name="Ciordia S."/>
            <person name="Albar J.P."/>
            <person name="Alcaide M."/>
            <person name="La Cono V."/>
            <person name="Yakimov M.M."/>
            <person name="Antunes A."/>
            <person name="Taborda M."/>
            <person name="Da Costa M.S."/>
            <person name="Amann R.I."/>
            <person name="Gloeckner F.O."/>
            <person name="Golyshina O.V."/>
            <person name="Golyshin P.N."/>
            <person name="Teeling H."/>
        </authorList>
    </citation>
    <scope>NUCLEOTIDE SEQUENCE [LARGE SCALE GENOMIC DNA]</scope>
    <source>
        <strain evidence="5">SARL4B</strain>
        <strain evidence="2">Type strain: SARL4B</strain>
        <plasmid evidence="2">pHTIA</plasmid>
    </source>
</reference>
<evidence type="ECO:0000313" key="3">
    <source>
        <dbReference type="EMBL" id="ERJ05597.1"/>
    </source>
</evidence>
<reference evidence="3 4" key="2">
    <citation type="journal article" date="2013" name="PLoS ONE">
        <title>INDIGO - INtegrated Data Warehouse of MIcrobial GenOmes with Examples from the Red Sea Extremophiles.</title>
        <authorList>
            <person name="Alam I."/>
            <person name="Antunes A."/>
            <person name="Kamau A.A."/>
            <person name="Ba Alawi W."/>
            <person name="Kalkatawi M."/>
            <person name="Stingl U."/>
            <person name="Bajic V.B."/>
        </authorList>
    </citation>
    <scope>NUCLEOTIDE SEQUENCE [LARGE SCALE GENOMIC DNA]</scope>
    <source>
        <strain evidence="3 4">SARL4B</strain>
    </source>
</reference>
<dbReference type="OrthoDB" id="256115at2157"/>
<dbReference type="InterPro" id="IPR002048">
    <property type="entry name" value="EF_hand_dom"/>
</dbReference>
<evidence type="ECO:0000259" key="1">
    <source>
        <dbReference type="PROSITE" id="PS50222"/>
    </source>
</evidence>
<dbReference type="KEGG" id="hti:HTIA_p2908"/>
<dbReference type="Gene3D" id="2.60.40.1180">
    <property type="entry name" value="Golgi alpha-mannosidase II"/>
    <property type="match status" value="1"/>
</dbReference>
<dbReference type="EC" id="3.2.1.55" evidence="2 3"/>
<dbReference type="InterPro" id="IPR055235">
    <property type="entry name" value="ASD1_cat"/>
</dbReference>
<dbReference type="SUPFAM" id="SSF63446">
    <property type="entry name" value="Type I dockerin domain"/>
    <property type="match status" value="1"/>
</dbReference>
<dbReference type="eggNOG" id="arCOG10185">
    <property type="taxonomic scope" value="Archaea"/>
</dbReference>
<geneLocation type="plasmid" evidence="2 5">
    <name>pHTIA</name>
</geneLocation>
<dbReference type="InterPro" id="IPR006311">
    <property type="entry name" value="TAT_signal"/>
</dbReference>
<dbReference type="HOGENOM" id="CLU_017810_0_0_2"/>
<organism evidence="3 4">
    <name type="scientific">Halorhabdus tiamatea SARL4B</name>
    <dbReference type="NCBI Taxonomy" id="1033806"/>
    <lineage>
        <taxon>Archaea</taxon>
        <taxon>Methanobacteriati</taxon>
        <taxon>Methanobacteriota</taxon>
        <taxon>Stenosarchaea group</taxon>
        <taxon>Halobacteria</taxon>
        <taxon>Halobacteriales</taxon>
        <taxon>Haloarculaceae</taxon>
        <taxon>Halorhabdus</taxon>
    </lineage>
</organism>
<evidence type="ECO:0000313" key="5">
    <source>
        <dbReference type="Proteomes" id="UP000015381"/>
    </source>
</evidence>
<gene>
    <name evidence="3" type="ORF">HLRTI_002407</name>
    <name evidence="2" type="ORF">HTIA_p2908</name>
</gene>
<dbReference type="PROSITE" id="PS50222">
    <property type="entry name" value="EF_HAND_2"/>
    <property type="match status" value="1"/>
</dbReference>
<dbReference type="GO" id="GO:0046556">
    <property type="term" value="F:alpha-L-arabinofuranosidase activity"/>
    <property type="evidence" value="ECO:0007669"/>
    <property type="project" value="UniProtKB-EC"/>
</dbReference>
<dbReference type="Proteomes" id="UP000003861">
    <property type="component" value="Unassembled WGS sequence"/>
</dbReference>
<dbReference type="InterPro" id="IPR017853">
    <property type="entry name" value="GH"/>
</dbReference>
<dbReference type="GO" id="GO:0005509">
    <property type="term" value="F:calcium ion binding"/>
    <property type="evidence" value="ECO:0007669"/>
    <property type="project" value="InterPro"/>
</dbReference>
<dbReference type="RefSeq" id="WP_008524941.1">
    <property type="nucleotide sequence ID" value="NC_021913.1"/>
</dbReference>
<evidence type="ECO:0000313" key="2">
    <source>
        <dbReference type="EMBL" id="CCQ35010.1"/>
    </source>
</evidence>
<dbReference type="AlphaFoldDB" id="F7PQL1"/>
<dbReference type="Pfam" id="PF22848">
    <property type="entry name" value="ASD1_dom"/>
    <property type="match status" value="1"/>
</dbReference>
<dbReference type="PANTHER" id="PTHR43576:SF2">
    <property type="entry name" value="INTRACELLULAR EXO-ALPHA-L-ARABINOFURANOSIDASE 2"/>
    <property type="match status" value="1"/>
</dbReference>